<dbReference type="NCBIfam" id="NF009895">
    <property type="entry name" value="PRK13352.1"/>
    <property type="match status" value="1"/>
</dbReference>
<dbReference type="Gene3D" id="6.10.250.620">
    <property type="match status" value="1"/>
</dbReference>
<comment type="cofactor">
    <cofactor evidence="1">
        <name>[4Fe-4S] cluster</name>
        <dbReference type="ChEBI" id="CHEBI:49883"/>
    </cofactor>
</comment>
<dbReference type="NCBIfam" id="TIGR00190">
    <property type="entry name" value="thiC"/>
    <property type="match status" value="1"/>
</dbReference>
<dbReference type="RefSeq" id="WP_160960461.1">
    <property type="nucleotide sequence ID" value="NZ_WVUD01000013.1"/>
</dbReference>
<accession>A0A7C9N1S1</accession>
<keyword evidence="4" id="KW-0479">Metal-binding</keyword>
<dbReference type="InterPro" id="IPR002817">
    <property type="entry name" value="ThiC/BzaA/B"/>
</dbReference>
<dbReference type="InterPro" id="IPR038521">
    <property type="entry name" value="ThiC/Bza_core_dom"/>
</dbReference>
<evidence type="ECO:0000256" key="4">
    <source>
        <dbReference type="ARBA" id="ARBA00022723"/>
    </source>
</evidence>
<dbReference type="PANTHER" id="PTHR30557">
    <property type="entry name" value="THIAMINE BIOSYNTHESIS PROTEIN THIC"/>
    <property type="match status" value="1"/>
</dbReference>
<evidence type="ECO:0000313" key="11">
    <source>
        <dbReference type="Proteomes" id="UP000482487"/>
    </source>
</evidence>
<dbReference type="PANTHER" id="PTHR30557:SF1">
    <property type="entry name" value="PHOSPHOMETHYLPYRIMIDINE SYNTHASE, CHLOROPLASTIC"/>
    <property type="match status" value="1"/>
</dbReference>
<dbReference type="GO" id="GO:0070284">
    <property type="term" value="F:phosphomethylpyrimidine synthase activity"/>
    <property type="evidence" value="ECO:0007669"/>
    <property type="project" value="UniProtKB-EC"/>
</dbReference>
<keyword evidence="2" id="KW-0004">4Fe-4S</keyword>
<dbReference type="SFLD" id="SFLDS00113">
    <property type="entry name" value="Radical_SAM_Phosphomethylpyrim"/>
    <property type="match status" value="1"/>
</dbReference>
<dbReference type="GO" id="GO:0009228">
    <property type="term" value="P:thiamine biosynthetic process"/>
    <property type="evidence" value="ECO:0007669"/>
    <property type="project" value="UniProtKB-UniRule"/>
</dbReference>
<keyword evidence="3" id="KW-0949">S-adenosyl-L-methionine</keyword>
<keyword evidence="11" id="KW-1185">Reference proteome</keyword>
<dbReference type="Gene3D" id="3.20.20.540">
    <property type="entry name" value="Radical SAM ThiC family, central domain"/>
    <property type="match status" value="1"/>
</dbReference>
<dbReference type="GO" id="GO:0051539">
    <property type="term" value="F:4 iron, 4 sulfur cluster binding"/>
    <property type="evidence" value="ECO:0007669"/>
    <property type="project" value="UniProtKB-KW"/>
</dbReference>
<proteinExistence type="predicted"/>
<dbReference type="Proteomes" id="UP000482487">
    <property type="component" value="Unassembled WGS sequence"/>
</dbReference>
<dbReference type="EMBL" id="WVUD01000013">
    <property type="protein sequence ID" value="MYL83291.1"/>
    <property type="molecule type" value="Genomic_DNA"/>
</dbReference>
<keyword evidence="7" id="KW-0411">Iron-sulfur</keyword>
<keyword evidence="5" id="KW-0862">Zinc</keyword>
<dbReference type="EC" id="4.1.99.17" evidence="9"/>
<dbReference type="Pfam" id="PF01964">
    <property type="entry name" value="ThiC_Rad_SAM"/>
    <property type="match status" value="1"/>
</dbReference>
<evidence type="ECO:0000256" key="2">
    <source>
        <dbReference type="ARBA" id="ARBA00022485"/>
    </source>
</evidence>
<dbReference type="GO" id="GO:0005829">
    <property type="term" value="C:cytosol"/>
    <property type="evidence" value="ECO:0007669"/>
    <property type="project" value="TreeGrafter"/>
</dbReference>
<reference evidence="10 11" key="1">
    <citation type="submission" date="2020-01" db="EMBL/GenBank/DDBJ databases">
        <title>Genome sequence of Desulfovibrio aerotolerans DSM 16695(T).</title>
        <authorList>
            <person name="Karnachuk O."/>
            <person name="Avakyan M."/>
            <person name="Mardanov A."/>
            <person name="Kadnikov V."/>
            <person name="Ravin N."/>
        </authorList>
    </citation>
    <scope>NUCLEOTIDE SEQUENCE [LARGE SCALE GENOMIC DNA]</scope>
    <source>
        <strain evidence="10 11">DSM 16695</strain>
    </source>
</reference>
<dbReference type="GO" id="GO:0046872">
    <property type="term" value="F:metal ion binding"/>
    <property type="evidence" value="ECO:0007669"/>
    <property type="project" value="UniProtKB-KW"/>
</dbReference>
<dbReference type="OrthoDB" id="9805897at2"/>
<evidence type="ECO:0000313" key="10">
    <source>
        <dbReference type="EMBL" id="MYL83291.1"/>
    </source>
</evidence>
<keyword evidence="6" id="KW-0408">Iron</keyword>
<evidence type="ECO:0000256" key="8">
    <source>
        <dbReference type="ARBA" id="ARBA00023239"/>
    </source>
</evidence>
<dbReference type="SFLD" id="SFLDF00407">
    <property type="entry name" value="phosphomethylpyrimidine_syntha"/>
    <property type="match status" value="1"/>
</dbReference>
<keyword evidence="8" id="KW-0456">Lyase</keyword>
<evidence type="ECO:0000256" key="1">
    <source>
        <dbReference type="ARBA" id="ARBA00001966"/>
    </source>
</evidence>
<organism evidence="10 11">
    <name type="scientific">Solidesulfovibrio aerotolerans</name>
    <dbReference type="NCBI Taxonomy" id="295255"/>
    <lineage>
        <taxon>Bacteria</taxon>
        <taxon>Pseudomonadati</taxon>
        <taxon>Thermodesulfobacteriota</taxon>
        <taxon>Desulfovibrionia</taxon>
        <taxon>Desulfovibrionales</taxon>
        <taxon>Desulfovibrionaceae</taxon>
        <taxon>Solidesulfovibrio</taxon>
    </lineage>
</organism>
<comment type="caution">
    <text evidence="10">The sequence shown here is derived from an EMBL/GenBank/DDBJ whole genome shotgun (WGS) entry which is preliminary data.</text>
</comment>
<evidence type="ECO:0000256" key="6">
    <source>
        <dbReference type="ARBA" id="ARBA00023004"/>
    </source>
</evidence>
<evidence type="ECO:0000256" key="5">
    <source>
        <dbReference type="ARBA" id="ARBA00022833"/>
    </source>
</evidence>
<evidence type="ECO:0000256" key="9">
    <source>
        <dbReference type="NCBIfam" id="TIGR00190"/>
    </source>
</evidence>
<name>A0A7C9N1S1_9BACT</name>
<sequence>MSILSKNAILANILRTKSGEMAAAEGLTPATIEAAVAAGTMVVLANPAHPGVTPTVIGQPAKVKVNANIGTSMLVTDVAMEMEKVHLCKSAGAHTLMDLSTAGDLAAIRAAILAATDLPLGTVPLYGVAQRLLAKGGDPSDFTVSDILAEIAHQAEAGVDFMTLHCGLTRRGVELAAESGRVTGIVSRGGSILGRWMRRHDAENPFLTHYDDILDLCLAHNVTISLGDGLRPGCGADAGDGAQWDEVINLGRLAARAKAHGVQTMIEGPGHVPLHLVQGQIQGIKRLTQGAPLYVLGPLTTDCAPGYDHIAGAIGGALAAYFGADFLCYLTPAEHLTLPDVADVRAGIKASLIAAQSAETALGRPQAVARDLDMSKARAALDWEAMTNLALDPEMVVARRGAHSKEKECAMCGAMCAMRMMTGDHFEAEPAAGNGCQAKK</sequence>
<dbReference type="AlphaFoldDB" id="A0A7C9N1S1"/>
<protein>
    <recommendedName>
        <fullName evidence="9">Phosphomethylpyrimidine synthase</fullName>
        <ecNumber evidence="9">4.1.99.17</ecNumber>
    </recommendedName>
</protein>
<evidence type="ECO:0000256" key="3">
    <source>
        <dbReference type="ARBA" id="ARBA00022691"/>
    </source>
</evidence>
<gene>
    <name evidence="10" type="primary">thiC</name>
    <name evidence="10" type="ORF">GTA51_09125</name>
</gene>
<evidence type="ECO:0000256" key="7">
    <source>
        <dbReference type="ARBA" id="ARBA00023014"/>
    </source>
</evidence>
<dbReference type="SFLD" id="SFLDG01114">
    <property type="entry name" value="phosphomethylpyrimidine_syntha"/>
    <property type="match status" value="1"/>
</dbReference>